<keyword evidence="3" id="KW-1185">Reference proteome</keyword>
<name>A0AAP0KWY2_9MAGN</name>
<dbReference type="PROSITE" id="PS50053">
    <property type="entry name" value="UBIQUITIN_2"/>
    <property type="match status" value="1"/>
</dbReference>
<accession>A0AAP0KWY2</accession>
<sequence>MDLTFQKPDFDKFTIRFPSHGVGVSEVKVKIQNYFGLPTNFQTLCFNGTILDDSMRVTFYGVTHKSTVMLMYRDVPSKNLRSSVTLYFAYGGHTGRRGVAGDRNVYVHESLMSEIADLKSIVKAKLGIQAYEFIKFMYKEEEMMDNRVLGDYPVTDNTYVEVSK</sequence>
<dbReference type="Proteomes" id="UP001419268">
    <property type="component" value="Unassembled WGS sequence"/>
</dbReference>
<dbReference type="Pfam" id="PF00240">
    <property type="entry name" value="ubiquitin"/>
    <property type="match status" value="1"/>
</dbReference>
<proteinExistence type="predicted"/>
<dbReference type="AlphaFoldDB" id="A0AAP0KWY2"/>
<dbReference type="InterPro" id="IPR000626">
    <property type="entry name" value="Ubiquitin-like_dom"/>
</dbReference>
<dbReference type="SMART" id="SM00213">
    <property type="entry name" value="UBQ"/>
    <property type="match status" value="2"/>
</dbReference>
<gene>
    <name evidence="2" type="ORF">Scep_005454</name>
</gene>
<dbReference type="CDD" id="cd17039">
    <property type="entry name" value="Ubl_ubiquitin_like"/>
    <property type="match status" value="2"/>
</dbReference>
<dbReference type="EMBL" id="JBBNAG010000002">
    <property type="protein sequence ID" value="KAK9158880.1"/>
    <property type="molecule type" value="Genomic_DNA"/>
</dbReference>
<comment type="caution">
    <text evidence="2">The sequence shown here is derived from an EMBL/GenBank/DDBJ whole genome shotgun (WGS) entry which is preliminary data.</text>
</comment>
<evidence type="ECO:0000313" key="2">
    <source>
        <dbReference type="EMBL" id="KAK9158880.1"/>
    </source>
</evidence>
<dbReference type="SUPFAM" id="SSF54236">
    <property type="entry name" value="Ubiquitin-like"/>
    <property type="match status" value="2"/>
</dbReference>
<feature type="domain" description="Ubiquitin-like" evidence="1">
    <location>
        <begin position="24"/>
        <end position="73"/>
    </location>
</feature>
<protein>
    <recommendedName>
        <fullName evidence="1">Ubiquitin-like domain-containing protein</fullName>
    </recommendedName>
</protein>
<reference evidence="2 3" key="1">
    <citation type="submission" date="2024-01" db="EMBL/GenBank/DDBJ databases">
        <title>Genome assemblies of Stephania.</title>
        <authorList>
            <person name="Yang L."/>
        </authorList>
    </citation>
    <scope>NUCLEOTIDE SEQUENCE [LARGE SCALE GENOMIC DNA]</scope>
    <source>
        <strain evidence="2">JXDWG</strain>
        <tissue evidence="2">Leaf</tissue>
    </source>
</reference>
<evidence type="ECO:0000313" key="3">
    <source>
        <dbReference type="Proteomes" id="UP001419268"/>
    </source>
</evidence>
<dbReference type="InterPro" id="IPR029071">
    <property type="entry name" value="Ubiquitin-like_domsf"/>
</dbReference>
<evidence type="ECO:0000259" key="1">
    <source>
        <dbReference type="PROSITE" id="PS50053"/>
    </source>
</evidence>
<dbReference type="Gene3D" id="3.10.20.90">
    <property type="entry name" value="Phosphatidylinositol 3-kinase Catalytic Subunit, Chain A, domain 1"/>
    <property type="match status" value="1"/>
</dbReference>
<organism evidence="2 3">
    <name type="scientific">Stephania cephalantha</name>
    <dbReference type="NCBI Taxonomy" id="152367"/>
    <lineage>
        <taxon>Eukaryota</taxon>
        <taxon>Viridiplantae</taxon>
        <taxon>Streptophyta</taxon>
        <taxon>Embryophyta</taxon>
        <taxon>Tracheophyta</taxon>
        <taxon>Spermatophyta</taxon>
        <taxon>Magnoliopsida</taxon>
        <taxon>Ranunculales</taxon>
        <taxon>Menispermaceae</taxon>
        <taxon>Menispermoideae</taxon>
        <taxon>Cissampelideae</taxon>
        <taxon>Stephania</taxon>
    </lineage>
</organism>